<evidence type="ECO:0000313" key="3">
    <source>
        <dbReference type="Proteomes" id="UP000248014"/>
    </source>
</evidence>
<feature type="region of interest" description="Disordered" evidence="1">
    <location>
        <begin position="80"/>
        <end position="104"/>
    </location>
</feature>
<name>A0A2V3VEH4_9SPHN</name>
<proteinExistence type="predicted"/>
<keyword evidence="3" id="KW-1185">Reference proteome</keyword>
<sequence>MGCRSTSLKASAASAASIELCETIRDTSGTITKGIAAPNPTCQHTASNTPKPVAADFSPENRMKIDLLCPKIASSAAAITDQGNQTSNSTAASPAATTTASEKSDWANAKVLPDDKGYDSDWLRVALPQRKILSYIPSKSNRKVPIAQDLPLYRQRRKVENMFGRIKDWRRIYMRYDHCAHTFMSATLMIGGLATGRSA</sequence>
<evidence type="ECO:0000256" key="1">
    <source>
        <dbReference type="SAM" id="MobiDB-lite"/>
    </source>
</evidence>
<accession>A0A2V3VEH4</accession>
<evidence type="ECO:0000313" key="2">
    <source>
        <dbReference type="EMBL" id="PXW75049.1"/>
    </source>
</evidence>
<dbReference type="EMBL" id="QJJM01000007">
    <property type="protein sequence ID" value="PXW75049.1"/>
    <property type="molecule type" value="Genomic_DNA"/>
</dbReference>
<dbReference type="AlphaFoldDB" id="A0A2V3VEH4"/>
<reference evidence="2 3" key="1">
    <citation type="submission" date="2018-05" db="EMBL/GenBank/DDBJ databases">
        <title>Genomic Encyclopedia of Type Strains, Phase IV (KMG-IV): sequencing the most valuable type-strain genomes for metagenomic binning, comparative biology and taxonomic classification.</title>
        <authorList>
            <person name="Goeker M."/>
        </authorList>
    </citation>
    <scope>NUCLEOTIDE SEQUENCE [LARGE SCALE GENOMIC DNA]</scope>
    <source>
        <strain evidence="2 3">DSM 3183</strain>
    </source>
</reference>
<dbReference type="Proteomes" id="UP000248014">
    <property type="component" value="Unassembled WGS sequence"/>
</dbReference>
<feature type="compositionally biased region" description="Low complexity" evidence="1">
    <location>
        <begin position="86"/>
        <end position="101"/>
    </location>
</feature>
<gene>
    <name evidence="2" type="ORF">C7451_10716</name>
</gene>
<organism evidence="2 3">
    <name type="scientific">Blastomonas natatoria</name>
    <dbReference type="NCBI Taxonomy" id="34015"/>
    <lineage>
        <taxon>Bacteria</taxon>
        <taxon>Pseudomonadati</taxon>
        <taxon>Pseudomonadota</taxon>
        <taxon>Alphaproteobacteria</taxon>
        <taxon>Sphingomonadales</taxon>
        <taxon>Sphingomonadaceae</taxon>
        <taxon>Blastomonas</taxon>
    </lineage>
</organism>
<protein>
    <submittedName>
        <fullName evidence="2">DDE family transposase</fullName>
    </submittedName>
</protein>
<comment type="caution">
    <text evidence="2">The sequence shown here is derived from an EMBL/GenBank/DDBJ whole genome shotgun (WGS) entry which is preliminary data.</text>
</comment>